<dbReference type="Pfam" id="PF00389">
    <property type="entry name" value="2-Hacid_dh"/>
    <property type="match status" value="1"/>
</dbReference>
<dbReference type="SUPFAM" id="SSF52283">
    <property type="entry name" value="Formate/glycerate dehydrogenase catalytic domain-like"/>
    <property type="match status" value="1"/>
</dbReference>
<dbReference type="FunFam" id="3.40.50.720:FF:000213">
    <property type="entry name" value="Putative 2-hydroxyacid dehydrogenase"/>
    <property type="match status" value="1"/>
</dbReference>
<dbReference type="InterPro" id="IPR050223">
    <property type="entry name" value="D-isomer_2-hydroxyacid_DH"/>
</dbReference>
<dbReference type="InterPro" id="IPR036291">
    <property type="entry name" value="NAD(P)-bd_dom_sf"/>
</dbReference>
<dbReference type="PANTHER" id="PTHR10996">
    <property type="entry name" value="2-HYDROXYACID DEHYDROGENASE-RELATED"/>
    <property type="match status" value="1"/>
</dbReference>
<evidence type="ECO:0000259" key="5">
    <source>
        <dbReference type="Pfam" id="PF00389"/>
    </source>
</evidence>
<proteinExistence type="inferred from homology"/>
<dbReference type="GO" id="GO:0005829">
    <property type="term" value="C:cytosol"/>
    <property type="evidence" value="ECO:0007669"/>
    <property type="project" value="TreeGrafter"/>
</dbReference>
<accession>A0A086Y8N6</accession>
<dbReference type="InterPro" id="IPR006140">
    <property type="entry name" value="D-isomer_DH_NAD-bd"/>
</dbReference>
<evidence type="ECO:0000259" key="6">
    <source>
        <dbReference type="Pfam" id="PF02826"/>
    </source>
</evidence>
<dbReference type="AlphaFoldDB" id="A0A086Y8N6"/>
<dbReference type="Gene3D" id="3.40.50.720">
    <property type="entry name" value="NAD(P)-binding Rossmann-like Domain"/>
    <property type="match status" value="2"/>
</dbReference>
<evidence type="ECO:0000256" key="4">
    <source>
        <dbReference type="RuleBase" id="RU003719"/>
    </source>
</evidence>
<dbReference type="GO" id="GO:0016618">
    <property type="term" value="F:hydroxypyruvate reductase [NAD(P)H] activity"/>
    <property type="evidence" value="ECO:0007669"/>
    <property type="project" value="TreeGrafter"/>
</dbReference>
<dbReference type="SUPFAM" id="SSF51735">
    <property type="entry name" value="NAD(P)-binding Rossmann-fold domains"/>
    <property type="match status" value="1"/>
</dbReference>
<evidence type="ECO:0000256" key="2">
    <source>
        <dbReference type="ARBA" id="ARBA00023002"/>
    </source>
</evidence>
<feature type="domain" description="D-isomer specific 2-hydroxyacid dehydrogenase catalytic" evidence="5">
    <location>
        <begin position="25"/>
        <end position="302"/>
    </location>
</feature>
<dbReference type="Pfam" id="PF02826">
    <property type="entry name" value="2-Hacid_dh_C"/>
    <property type="match status" value="1"/>
</dbReference>
<name>A0A086Y8N6_9RHOB</name>
<dbReference type="RefSeq" id="WP_051911051.1">
    <property type="nucleotide sequence ID" value="NZ_CAMIFG010000019.1"/>
</dbReference>
<dbReference type="Proteomes" id="UP000028826">
    <property type="component" value="Unassembled WGS sequence"/>
</dbReference>
<evidence type="ECO:0000313" key="7">
    <source>
        <dbReference type="EMBL" id="KFI30636.1"/>
    </source>
</evidence>
<comment type="caution">
    <text evidence="7">The sequence shown here is derived from an EMBL/GenBank/DDBJ whole genome shotgun (WGS) entry which is preliminary data.</text>
</comment>
<keyword evidence="3" id="KW-0520">NAD</keyword>
<dbReference type="eggNOG" id="COG1052">
    <property type="taxonomic scope" value="Bacteria"/>
</dbReference>
<dbReference type="STRING" id="195105.CN97_13935"/>
<keyword evidence="8" id="KW-1185">Reference proteome</keyword>
<comment type="similarity">
    <text evidence="4">Belongs to the D-isomer specific 2-hydroxyacid dehydrogenase family.</text>
</comment>
<protein>
    <submittedName>
        <fullName evidence="7">Hydroxyacid dehydrogenase</fullName>
    </submittedName>
</protein>
<reference evidence="7 8" key="1">
    <citation type="submission" date="2014-03" db="EMBL/GenBank/DDBJ databases">
        <title>Genome of Haematobacter massiliensis CCUG 47968.</title>
        <authorList>
            <person name="Wang D."/>
            <person name="Wang G."/>
        </authorList>
    </citation>
    <scope>NUCLEOTIDE SEQUENCE [LARGE SCALE GENOMIC DNA]</scope>
    <source>
        <strain evidence="7 8">CCUG 47968</strain>
    </source>
</reference>
<evidence type="ECO:0000256" key="1">
    <source>
        <dbReference type="ARBA" id="ARBA00022857"/>
    </source>
</evidence>
<keyword evidence="2 4" id="KW-0560">Oxidoreductase</keyword>
<gene>
    <name evidence="7" type="ORF">CN97_13935</name>
</gene>
<keyword evidence="1" id="KW-0521">NADP</keyword>
<dbReference type="EMBL" id="JGYG01000003">
    <property type="protein sequence ID" value="KFI30636.1"/>
    <property type="molecule type" value="Genomic_DNA"/>
</dbReference>
<feature type="domain" description="D-isomer specific 2-hydroxyacid dehydrogenase NAD-binding" evidence="6">
    <location>
        <begin position="100"/>
        <end position="272"/>
    </location>
</feature>
<evidence type="ECO:0000313" key="8">
    <source>
        <dbReference type="Proteomes" id="UP000028826"/>
    </source>
</evidence>
<sequence>MPRPVTLQLSPLTGQPQEDLAVVAELVRDTGAEMPEVEAVVTFAAEGVPAEVLSRLPNVKMISVFGVGTDKLDLEECRRRGIIVATTRGTLNDDVADCALMLTIALHRELLPQDRFARDGGWAREGKAWLTHTMAGKKLGIFGMGDIGVEIARRAEAFRMEVGYHNRSRRDAPQRYFDTLAGLADWCDTLVLAAPGTAETFHVVDAAMLDRIGPQGFLVNIARGQLVDEAALVAALDAGRIAGAGLDVFEDEPRPHPGLIASPRTVLTPHAASATVETRTRMAGKVVSNLRDYIEGRAMDARIV</sequence>
<organism evidence="7 8">
    <name type="scientific">Haematobacter massiliensis</name>
    <dbReference type="NCBI Taxonomy" id="195105"/>
    <lineage>
        <taxon>Bacteria</taxon>
        <taxon>Pseudomonadati</taxon>
        <taxon>Pseudomonadota</taxon>
        <taxon>Alphaproteobacteria</taxon>
        <taxon>Rhodobacterales</taxon>
        <taxon>Paracoccaceae</taxon>
        <taxon>Haematobacter</taxon>
    </lineage>
</organism>
<dbReference type="GO" id="GO:0030267">
    <property type="term" value="F:glyoxylate reductase (NADPH) activity"/>
    <property type="evidence" value="ECO:0007669"/>
    <property type="project" value="TreeGrafter"/>
</dbReference>
<dbReference type="GO" id="GO:0051287">
    <property type="term" value="F:NAD binding"/>
    <property type="evidence" value="ECO:0007669"/>
    <property type="project" value="InterPro"/>
</dbReference>
<dbReference type="CDD" id="cd12156">
    <property type="entry name" value="HPPR"/>
    <property type="match status" value="1"/>
</dbReference>
<evidence type="ECO:0000256" key="3">
    <source>
        <dbReference type="ARBA" id="ARBA00023027"/>
    </source>
</evidence>
<dbReference type="InterPro" id="IPR006139">
    <property type="entry name" value="D-isomer_2_OHA_DH_cat_dom"/>
</dbReference>
<dbReference type="PANTHER" id="PTHR10996:SF178">
    <property type="entry name" value="2-HYDROXYACID DEHYDROGENASE YGL185C-RELATED"/>
    <property type="match status" value="1"/>
</dbReference>